<organism evidence="1 2">
    <name type="scientific">Granulicella arctica</name>
    <dbReference type="NCBI Taxonomy" id="940613"/>
    <lineage>
        <taxon>Bacteria</taxon>
        <taxon>Pseudomonadati</taxon>
        <taxon>Acidobacteriota</taxon>
        <taxon>Terriglobia</taxon>
        <taxon>Terriglobales</taxon>
        <taxon>Acidobacteriaceae</taxon>
        <taxon>Granulicella</taxon>
    </lineage>
</organism>
<dbReference type="EMBL" id="JACCCW010000001">
    <property type="protein sequence ID" value="NYF79487.1"/>
    <property type="molecule type" value="Genomic_DNA"/>
</dbReference>
<protein>
    <submittedName>
        <fullName evidence="1">Uncharacterized protein</fullName>
    </submittedName>
</protein>
<dbReference type="RefSeq" id="WP_179489803.1">
    <property type="nucleotide sequence ID" value="NZ_JACCCW010000001.1"/>
</dbReference>
<sequence>METTHSTLSLLADARKVLSETKNTIEQADIWLRKSSGLDLILGAHLRRAVRTIESTLMLAETGAGHDATVLARVILEHAISAVSVSMSDDPERESYIFITAQHRHVRDSHIALKKYYPDLSDPDDETSLLVGKLIAKVDESDFSERLHKLVLRLDRSYSPSEKMFSWLYDVPYRAMSNYAHPRALGLRTMAPPLGEPFRFGLEVEEDLCMNAVRHSIVGLLVICLAVARSWTSTQLERRILEPIEEFVRTMGRAGEINTFEI</sequence>
<keyword evidence="2" id="KW-1185">Reference proteome</keyword>
<evidence type="ECO:0000313" key="2">
    <source>
        <dbReference type="Proteomes" id="UP000589520"/>
    </source>
</evidence>
<accession>A0A7Y9PGM5</accession>
<reference evidence="1 2" key="1">
    <citation type="submission" date="2020-07" db="EMBL/GenBank/DDBJ databases">
        <title>Genomic Encyclopedia of Type Strains, Phase IV (KMG-V): Genome sequencing to study the core and pangenomes of soil and plant-associated prokaryotes.</title>
        <authorList>
            <person name="Whitman W."/>
        </authorList>
    </citation>
    <scope>NUCLEOTIDE SEQUENCE [LARGE SCALE GENOMIC DNA]</scope>
    <source>
        <strain evidence="1 2">X4EP2</strain>
    </source>
</reference>
<evidence type="ECO:0000313" key="1">
    <source>
        <dbReference type="EMBL" id="NYF79487.1"/>
    </source>
</evidence>
<dbReference type="InterPro" id="IPR043733">
    <property type="entry name" value="DUF5677"/>
</dbReference>
<dbReference type="AlphaFoldDB" id="A0A7Y9PGM5"/>
<proteinExistence type="predicted"/>
<dbReference type="Pfam" id="PF18928">
    <property type="entry name" value="DUF5677"/>
    <property type="match status" value="1"/>
</dbReference>
<comment type="caution">
    <text evidence="1">The sequence shown here is derived from an EMBL/GenBank/DDBJ whole genome shotgun (WGS) entry which is preliminary data.</text>
</comment>
<dbReference type="Proteomes" id="UP000589520">
    <property type="component" value="Unassembled WGS sequence"/>
</dbReference>
<name>A0A7Y9PGM5_9BACT</name>
<gene>
    <name evidence="1" type="ORF">HDF17_001774</name>
</gene>